<comment type="caution">
    <text evidence="12">The sequence shown here is derived from an EMBL/GenBank/DDBJ whole genome shotgun (WGS) entry which is preliminary data.</text>
</comment>
<keyword evidence="4" id="KW-0488">Methylation</keyword>
<keyword evidence="5 9" id="KW-0472">Membrane</keyword>
<comment type="function">
    <text evidence="9">Guanine nucleotide-binding proteins (G proteins) are involved as a modulator or transducer in various transmembrane signaling systems. The beta and gamma chains are required for the GTPase activity, for replacement of GDP by GTP, and for G protein-effector interaction.</text>
</comment>
<dbReference type="FunFam" id="4.10.260.10:FF:000001">
    <property type="entry name" value="Guanine nucleotide-binding protein subunit gamma"/>
    <property type="match status" value="1"/>
</dbReference>
<dbReference type="SUPFAM" id="SSF48670">
    <property type="entry name" value="Transducin (heterotrimeric G protein), gamma chain"/>
    <property type="match status" value="1"/>
</dbReference>
<comment type="subcellular location">
    <subcellularLocation>
        <location evidence="1 9">Cell membrane</location>
        <topology evidence="1 9">Lipid-anchor</topology>
        <orientation evidence="1 9">Cytoplasmic side</orientation>
    </subcellularLocation>
</comment>
<dbReference type="GO" id="GO:0007186">
    <property type="term" value="P:G protein-coupled receptor signaling pathway"/>
    <property type="evidence" value="ECO:0007669"/>
    <property type="project" value="InterPro"/>
</dbReference>
<name>A0AAV7MBF2_PLEWA</name>
<keyword evidence="3 9" id="KW-1003">Cell membrane</keyword>
<dbReference type="InterPro" id="IPR001770">
    <property type="entry name" value="G-protein_gamma"/>
</dbReference>
<evidence type="ECO:0000259" key="11">
    <source>
        <dbReference type="PROSITE" id="PS50058"/>
    </source>
</evidence>
<dbReference type="GO" id="GO:0031681">
    <property type="term" value="F:G-protein beta-subunit binding"/>
    <property type="evidence" value="ECO:0007669"/>
    <property type="project" value="InterPro"/>
</dbReference>
<feature type="domain" description="G protein gamma" evidence="11">
    <location>
        <begin position="123"/>
        <end position="191"/>
    </location>
</feature>
<evidence type="ECO:0000313" key="13">
    <source>
        <dbReference type="Proteomes" id="UP001066276"/>
    </source>
</evidence>
<dbReference type="Pfam" id="PF00631">
    <property type="entry name" value="G-gamma"/>
    <property type="match status" value="1"/>
</dbReference>
<evidence type="ECO:0000256" key="3">
    <source>
        <dbReference type="ARBA" id="ARBA00022475"/>
    </source>
</evidence>
<dbReference type="Proteomes" id="UP001066276">
    <property type="component" value="Chromosome 10"/>
</dbReference>
<keyword evidence="10" id="KW-0175">Coiled coil</keyword>
<dbReference type="PRINTS" id="PR00321">
    <property type="entry name" value="GPROTEING"/>
</dbReference>
<dbReference type="GO" id="GO:0005834">
    <property type="term" value="C:heterotrimeric G-protein complex"/>
    <property type="evidence" value="ECO:0007669"/>
    <property type="project" value="InterPro"/>
</dbReference>
<sequence>MPNLCRGLGPEVDGAPLASLSVAEGLRWGPCFVMVAPVSRPDYACCREPLEGLDISLGQPEGSAGSLEEVQLGQIRRITLKHSERLLLEELWEVGEAALGEEVCHFRESGLRATQPTRMPVINIDDLTDKDKLKMEVEQLKKEVKLERELVSKMCEEIKTYIEGQSGEDPLVKGIPEDKNPFKEKGGCIIA</sequence>
<accession>A0AAV7MBF2</accession>
<comment type="similarity">
    <text evidence="2 9">Belongs to the G protein gamma family.</text>
</comment>
<dbReference type="InterPro" id="IPR036284">
    <property type="entry name" value="GGL_sf"/>
</dbReference>
<feature type="coiled-coil region" evidence="10">
    <location>
        <begin position="130"/>
        <end position="157"/>
    </location>
</feature>
<evidence type="ECO:0000256" key="8">
    <source>
        <dbReference type="ARBA" id="ARBA00023289"/>
    </source>
</evidence>
<dbReference type="AlphaFoldDB" id="A0AAV7MBF2"/>
<evidence type="ECO:0000256" key="4">
    <source>
        <dbReference type="ARBA" id="ARBA00022481"/>
    </source>
</evidence>
<protein>
    <recommendedName>
        <fullName evidence="9">Guanine nucleotide-binding protein subunit gamma</fullName>
    </recommendedName>
</protein>
<proteinExistence type="inferred from homology"/>
<evidence type="ECO:0000256" key="7">
    <source>
        <dbReference type="ARBA" id="ARBA00023288"/>
    </source>
</evidence>
<keyword evidence="6 9" id="KW-0807">Transducer</keyword>
<dbReference type="PROSITE" id="PS50058">
    <property type="entry name" value="G_PROTEIN_GAMMA"/>
    <property type="match status" value="1"/>
</dbReference>
<evidence type="ECO:0000256" key="5">
    <source>
        <dbReference type="ARBA" id="ARBA00023136"/>
    </source>
</evidence>
<dbReference type="PANTHER" id="PTHR13809">
    <property type="entry name" value="GUANINE NUCLEOTIDE-BINDING PROTEIN GAMMA SUBUNIT"/>
    <property type="match status" value="1"/>
</dbReference>
<reference evidence="12" key="1">
    <citation type="journal article" date="2022" name="bioRxiv">
        <title>Sequencing and chromosome-scale assembly of the giantPleurodeles waltlgenome.</title>
        <authorList>
            <person name="Brown T."/>
            <person name="Elewa A."/>
            <person name="Iarovenko S."/>
            <person name="Subramanian E."/>
            <person name="Araus A.J."/>
            <person name="Petzold A."/>
            <person name="Susuki M."/>
            <person name="Suzuki K.-i.T."/>
            <person name="Hayashi T."/>
            <person name="Toyoda A."/>
            <person name="Oliveira C."/>
            <person name="Osipova E."/>
            <person name="Leigh N.D."/>
            <person name="Simon A."/>
            <person name="Yun M.H."/>
        </authorList>
    </citation>
    <scope>NUCLEOTIDE SEQUENCE</scope>
    <source>
        <strain evidence="12">20211129_DDA</strain>
        <tissue evidence="12">Liver</tissue>
    </source>
</reference>
<organism evidence="12 13">
    <name type="scientific">Pleurodeles waltl</name>
    <name type="common">Iberian ribbed newt</name>
    <dbReference type="NCBI Taxonomy" id="8319"/>
    <lineage>
        <taxon>Eukaryota</taxon>
        <taxon>Metazoa</taxon>
        <taxon>Chordata</taxon>
        <taxon>Craniata</taxon>
        <taxon>Vertebrata</taxon>
        <taxon>Euteleostomi</taxon>
        <taxon>Amphibia</taxon>
        <taxon>Batrachia</taxon>
        <taxon>Caudata</taxon>
        <taxon>Salamandroidea</taxon>
        <taxon>Salamandridae</taxon>
        <taxon>Pleurodelinae</taxon>
        <taxon>Pleurodeles</taxon>
    </lineage>
</organism>
<dbReference type="InterPro" id="IPR015898">
    <property type="entry name" value="G-protein_gamma-like_dom"/>
</dbReference>
<evidence type="ECO:0000256" key="6">
    <source>
        <dbReference type="ARBA" id="ARBA00023224"/>
    </source>
</evidence>
<dbReference type="EMBL" id="JANPWB010000014">
    <property type="protein sequence ID" value="KAJ1101085.1"/>
    <property type="molecule type" value="Genomic_DNA"/>
</dbReference>
<dbReference type="SMART" id="SM01224">
    <property type="entry name" value="G_gamma"/>
    <property type="match status" value="1"/>
</dbReference>
<gene>
    <name evidence="12" type="ORF">NDU88_006159</name>
</gene>
<evidence type="ECO:0000256" key="1">
    <source>
        <dbReference type="ARBA" id="ARBA00004342"/>
    </source>
</evidence>
<dbReference type="CDD" id="cd00068">
    <property type="entry name" value="GGL"/>
    <property type="match status" value="1"/>
</dbReference>
<evidence type="ECO:0000256" key="10">
    <source>
        <dbReference type="SAM" id="Coils"/>
    </source>
</evidence>
<evidence type="ECO:0000313" key="12">
    <source>
        <dbReference type="EMBL" id="KAJ1101085.1"/>
    </source>
</evidence>
<evidence type="ECO:0000256" key="9">
    <source>
        <dbReference type="RuleBase" id="RU004973"/>
    </source>
</evidence>
<keyword evidence="8" id="KW-0636">Prenylation</keyword>
<dbReference type="Gene3D" id="4.10.260.10">
    <property type="entry name" value="Transducin (heterotrimeric G protein), gamma chain"/>
    <property type="match status" value="1"/>
</dbReference>
<evidence type="ECO:0000256" key="2">
    <source>
        <dbReference type="ARBA" id="ARBA00007431"/>
    </source>
</evidence>
<comment type="subunit">
    <text evidence="9">G proteins are composed of 3 units; alpha, beta and gamma.</text>
</comment>
<dbReference type="SMART" id="SM00224">
    <property type="entry name" value="GGL"/>
    <property type="match status" value="1"/>
</dbReference>
<keyword evidence="7 9" id="KW-0449">Lipoprotein</keyword>
<keyword evidence="13" id="KW-1185">Reference proteome</keyword>